<dbReference type="GO" id="GO:0006400">
    <property type="term" value="P:tRNA modification"/>
    <property type="evidence" value="ECO:0007669"/>
    <property type="project" value="TreeGrafter"/>
</dbReference>
<dbReference type="HAMAP" id="MF_00185">
    <property type="entry name" value="IPP_trans"/>
    <property type="match status" value="1"/>
</dbReference>
<feature type="region of interest" description="Interaction with substrate tRNA" evidence="10">
    <location>
        <begin position="167"/>
        <end position="171"/>
    </location>
</feature>
<dbReference type="EC" id="2.5.1.75" evidence="10"/>
<dbReference type="NCBIfam" id="TIGR00174">
    <property type="entry name" value="miaA"/>
    <property type="match status" value="1"/>
</dbReference>
<organism evidence="14">
    <name type="scientific">Megalodesulfovibrio gigas</name>
    <name type="common">Desulfovibrio gigas</name>
    <dbReference type="NCBI Taxonomy" id="879"/>
    <lineage>
        <taxon>Bacteria</taxon>
        <taxon>Pseudomonadati</taxon>
        <taxon>Thermodesulfobacteriota</taxon>
        <taxon>Desulfovibrionia</taxon>
        <taxon>Desulfovibrionales</taxon>
        <taxon>Desulfovibrionaceae</taxon>
        <taxon>Megalodesulfovibrio</taxon>
    </lineage>
</organism>
<gene>
    <name evidence="10 14" type="primary">miaA</name>
</gene>
<evidence type="ECO:0000256" key="7">
    <source>
        <dbReference type="ARBA" id="ARBA00022840"/>
    </source>
</evidence>
<evidence type="ECO:0000313" key="14">
    <source>
        <dbReference type="EMBL" id="AAW67943.1"/>
    </source>
</evidence>
<comment type="subunit">
    <text evidence="10">Monomer.</text>
</comment>
<evidence type="ECO:0000256" key="2">
    <source>
        <dbReference type="ARBA" id="ARBA00003213"/>
    </source>
</evidence>
<dbReference type="AlphaFoldDB" id="Q4VR75"/>
<feature type="site" description="Interaction with substrate tRNA" evidence="10">
    <location>
        <position position="132"/>
    </location>
</feature>
<dbReference type="Gene3D" id="1.10.20.140">
    <property type="match status" value="1"/>
</dbReference>
<evidence type="ECO:0000256" key="9">
    <source>
        <dbReference type="ARBA" id="ARBA00049563"/>
    </source>
</evidence>
<evidence type="ECO:0000256" key="12">
    <source>
        <dbReference type="RuleBase" id="RU003784"/>
    </source>
</evidence>
<dbReference type="PANTHER" id="PTHR11088:SF60">
    <property type="entry name" value="TRNA DIMETHYLALLYLTRANSFERASE"/>
    <property type="match status" value="1"/>
</dbReference>
<name>Q4VR75_MEGGA</name>
<reference evidence="14" key="1">
    <citation type="journal article" date="2005" name="DNA Seq.">
        <title>Characterisation of the 11 Kb DNA region adjacent to the gene encoding Desulfovibrio gigas flavoredoxin.</title>
        <authorList>
            <person name="Broco M."/>
            <person name="Marques A."/>
            <person name="Oliveira S."/>
            <person name="Rodrigues-Pousada C."/>
        </authorList>
    </citation>
    <scope>NUCLEOTIDE SEQUENCE</scope>
</reference>
<keyword evidence="8 10" id="KW-0460">Magnesium</keyword>
<evidence type="ECO:0000256" key="3">
    <source>
        <dbReference type="ARBA" id="ARBA00005842"/>
    </source>
</evidence>
<keyword evidence="5 10" id="KW-0819">tRNA processing</keyword>
<dbReference type="GO" id="GO:0052381">
    <property type="term" value="F:tRNA dimethylallyltransferase activity"/>
    <property type="evidence" value="ECO:0007669"/>
    <property type="project" value="UniProtKB-UniRule"/>
</dbReference>
<comment type="function">
    <text evidence="2 10 12">Catalyzes the transfer of a dimethylallyl group onto the adenine at position 37 in tRNAs that read codons beginning with uridine, leading to the formation of N6-(dimethylallyl)adenosine (i(6)A).</text>
</comment>
<accession>Q4VR75</accession>
<dbReference type="InterPro" id="IPR039657">
    <property type="entry name" value="Dimethylallyltransferase"/>
</dbReference>
<feature type="binding site" evidence="10">
    <location>
        <begin position="18"/>
        <end position="25"/>
    </location>
    <ligand>
        <name>ATP</name>
        <dbReference type="ChEBI" id="CHEBI:30616"/>
    </ligand>
</feature>
<keyword evidence="7 10" id="KW-0067">ATP-binding</keyword>
<evidence type="ECO:0000256" key="6">
    <source>
        <dbReference type="ARBA" id="ARBA00022741"/>
    </source>
</evidence>
<feature type="site" description="Interaction with substrate tRNA" evidence="10">
    <location>
        <position position="109"/>
    </location>
</feature>
<comment type="cofactor">
    <cofactor evidence="1 10">
        <name>Mg(2+)</name>
        <dbReference type="ChEBI" id="CHEBI:18420"/>
    </cofactor>
</comment>
<dbReference type="EMBL" id="AY702971">
    <property type="protein sequence ID" value="AAW67943.1"/>
    <property type="molecule type" value="Genomic_DNA"/>
</dbReference>
<dbReference type="PANTHER" id="PTHR11088">
    <property type="entry name" value="TRNA DIMETHYLALLYLTRANSFERASE"/>
    <property type="match status" value="1"/>
</dbReference>
<dbReference type="Pfam" id="PF01715">
    <property type="entry name" value="IPPT"/>
    <property type="match status" value="1"/>
</dbReference>
<dbReference type="SUPFAM" id="SSF52540">
    <property type="entry name" value="P-loop containing nucleoside triphosphate hydrolases"/>
    <property type="match status" value="2"/>
</dbReference>
<evidence type="ECO:0000256" key="5">
    <source>
        <dbReference type="ARBA" id="ARBA00022694"/>
    </source>
</evidence>
<keyword evidence="6 10" id="KW-0547">Nucleotide-binding</keyword>
<evidence type="ECO:0000256" key="8">
    <source>
        <dbReference type="ARBA" id="ARBA00022842"/>
    </source>
</evidence>
<keyword evidence="4 10" id="KW-0808">Transferase</keyword>
<sequence>MTSPVPLVPPVPLVCLVGPTGVGKTAASLHLARAFDGVVINLDSRQVYADFPVITAQPTPEEQAACPHFLYGFLPAGEKISAGRFAELAGGLALEQWRQGRLPLVVGGTGLYLRALVQGLAEIPPVPEDIQRQILADLARHGPEVLHARLATVDPASAARLAPRDRQRIARALEVHVTTGRSLTWWHEEQARTAPTRPFRALVLHLDQPNERLYPRLRLRIELMVDAGARDEIARAWNRLPDETAPGYSGIGCAEVLAWHLGRMQKDEALALWERNTRAYVKRQRTWFRKEAGRVDLAPEELERMEALVREFLKG</sequence>
<evidence type="ECO:0000256" key="11">
    <source>
        <dbReference type="RuleBase" id="RU003783"/>
    </source>
</evidence>
<comment type="similarity">
    <text evidence="3 10 13">Belongs to the IPP transferase family.</text>
</comment>
<evidence type="ECO:0000256" key="4">
    <source>
        <dbReference type="ARBA" id="ARBA00022679"/>
    </source>
</evidence>
<feature type="region of interest" description="Interaction with substrate tRNA" evidence="10">
    <location>
        <begin position="43"/>
        <end position="46"/>
    </location>
</feature>
<evidence type="ECO:0000256" key="1">
    <source>
        <dbReference type="ARBA" id="ARBA00001946"/>
    </source>
</evidence>
<evidence type="ECO:0000256" key="13">
    <source>
        <dbReference type="RuleBase" id="RU003785"/>
    </source>
</evidence>
<dbReference type="Gene3D" id="3.40.50.300">
    <property type="entry name" value="P-loop containing nucleotide triphosphate hydrolases"/>
    <property type="match status" value="1"/>
</dbReference>
<dbReference type="GO" id="GO:0005524">
    <property type="term" value="F:ATP binding"/>
    <property type="evidence" value="ECO:0007669"/>
    <property type="project" value="UniProtKB-UniRule"/>
</dbReference>
<proteinExistence type="inferred from homology"/>
<comment type="caution">
    <text evidence="10">Lacks conserved residue(s) required for the propagation of feature annotation.</text>
</comment>
<dbReference type="InterPro" id="IPR018022">
    <property type="entry name" value="IPT"/>
</dbReference>
<evidence type="ECO:0000256" key="10">
    <source>
        <dbReference type="HAMAP-Rule" id="MF_00185"/>
    </source>
</evidence>
<feature type="binding site" evidence="10">
    <location>
        <begin position="20"/>
        <end position="25"/>
    </location>
    <ligand>
        <name>substrate</name>
    </ligand>
</feature>
<dbReference type="InterPro" id="IPR027417">
    <property type="entry name" value="P-loop_NTPase"/>
</dbReference>
<protein>
    <recommendedName>
        <fullName evidence="10">tRNA dimethylallyltransferase</fullName>
        <ecNumber evidence="10">2.5.1.75</ecNumber>
    </recommendedName>
    <alternativeName>
        <fullName evidence="10">Dimethylallyl diphosphate:tRNA dimethylallyltransferase</fullName>
        <shortName evidence="10">DMAPP:tRNA dimethylallyltransferase</shortName>
        <shortName evidence="10">DMATase</shortName>
    </alternativeName>
    <alternativeName>
        <fullName evidence="10">Isopentenyl-diphosphate:tRNA isopentenyltransferase</fullName>
        <shortName evidence="10">IPP transferase</shortName>
        <shortName evidence="10">IPPT</shortName>
        <shortName evidence="10">IPTase</shortName>
    </alternativeName>
</protein>
<comment type="catalytic activity">
    <reaction evidence="9 10 11">
        <text>adenosine(37) in tRNA + dimethylallyl diphosphate = N(6)-dimethylallyladenosine(37) in tRNA + diphosphate</text>
        <dbReference type="Rhea" id="RHEA:26482"/>
        <dbReference type="Rhea" id="RHEA-COMP:10162"/>
        <dbReference type="Rhea" id="RHEA-COMP:10375"/>
        <dbReference type="ChEBI" id="CHEBI:33019"/>
        <dbReference type="ChEBI" id="CHEBI:57623"/>
        <dbReference type="ChEBI" id="CHEBI:74411"/>
        <dbReference type="ChEBI" id="CHEBI:74415"/>
        <dbReference type="EC" id="2.5.1.75"/>
    </reaction>
</comment>